<dbReference type="Pfam" id="PF00394">
    <property type="entry name" value="Cu-oxidase"/>
    <property type="match status" value="1"/>
</dbReference>
<comment type="caution">
    <text evidence="8">The sequence shown here is derived from an EMBL/GenBank/DDBJ whole genome shotgun (WGS) entry which is preliminary data.</text>
</comment>
<dbReference type="CDD" id="cd13874">
    <property type="entry name" value="CuRO_2_CopA"/>
    <property type="match status" value="1"/>
</dbReference>
<gene>
    <name evidence="8" type="ORF">PQU92_14685</name>
</gene>
<dbReference type="RefSeq" id="WP_272749001.1">
    <property type="nucleotide sequence ID" value="NZ_JAQQKX010000013.1"/>
</dbReference>
<organism evidence="8 9">
    <name type="scientific">Asticcacaulis aquaticus</name>
    <dbReference type="NCBI Taxonomy" id="2984212"/>
    <lineage>
        <taxon>Bacteria</taxon>
        <taxon>Pseudomonadati</taxon>
        <taxon>Pseudomonadota</taxon>
        <taxon>Alphaproteobacteria</taxon>
        <taxon>Caulobacterales</taxon>
        <taxon>Caulobacteraceae</taxon>
        <taxon>Asticcacaulis</taxon>
    </lineage>
</organism>
<dbReference type="Pfam" id="PF07732">
    <property type="entry name" value="Cu-oxidase_3"/>
    <property type="match status" value="1"/>
</dbReference>
<dbReference type="PROSITE" id="PS00079">
    <property type="entry name" value="MULTICOPPER_OXIDASE1"/>
    <property type="match status" value="1"/>
</dbReference>
<proteinExistence type="predicted"/>
<protein>
    <submittedName>
        <fullName evidence="8">Multicopper oxidase family protein</fullName>
    </submittedName>
</protein>
<evidence type="ECO:0000313" key="9">
    <source>
        <dbReference type="Proteomes" id="UP001214854"/>
    </source>
</evidence>
<evidence type="ECO:0000256" key="4">
    <source>
        <dbReference type="SAM" id="SignalP"/>
    </source>
</evidence>
<dbReference type="PANTHER" id="PTHR11709:SF394">
    <property type="entry name" value="FI03373P-RELATED"/>
    <property type="match status" value="1"/>
</dbReference>
<keyword evidence="4" id="KW-0732">Signal</keyword>
<evidence type="ECO:0000313" key="8">
    <source>
        <dbReference type="EMBL" id="MDC7684528.1"/>
    </source>
</evidence>
<evidence type="ECO:0000256" key="1">
    <source>
        <dbReference type="ARBA" id="ARBA00022723"/>
    </source>
</evidence>
<keyword evidence="2" id="KW-0560">Oxidoreductase</keyword>
<feature type="chain" id="PRO_5046626199" evidence="4">
    <location>
        <begin position="22"/>
        <end position="543"/>
    </location>
</feature>
<keyword evidence="1" id="KW-0479">Metal-binding</keyword>
<evidence type="ECO:0000259" key="7">
    <source>
        <dbReference type="Pfam" id="PF07732"/>
    </source>
</evidence>
<name>A0ABT5HWW9_9CAUL</name>
<dbReference type="InterPro" id="IPR008972">
    <property type="entry name" value="Cupredoxin"/>
</dbReference>
<dbReference type="PANTHER" id="PTHR11709">
    <property type="entry name" value="MULTI-COPPER OXIDASE"/>
    <property type="match status" value="1"/>
</dbReference>
<feature type="domain" description="Plastocyanin-like" evidence="7">
    <location>
        <begin position="40"/>
        <end position="145"/>
    </location>
</feature>
<dbReference type="InterPro" id="IPR002355">
    <property type="entry name" value="Cu_oxidase_Cu_BS"/>
</dbReference>
<dbReference type="SUPFAM" id="SSF49503">
    <property type="entry name" value="Cupredoxins"/>
    <property type="match status" value="3"/>
</dbReference>
<evidence type="ECO:0000256" key="3">
    <source>
        <dbReference type="ARBA" id="ARBA00023008"/>
    </source>
</evidence>
<feature type="domain" description="Plastocyanin-like" evidence="5">
    <location>
        <begin position="156"/>
        <end position="314"/>
    </location>
</feature>
<dbReference type="InterPro" id="IPR011707">
    <property type="entry name" value="Cu-oxidase-like_N"/>
</dbReference>
<dbReference type="InterPro" id="IPR034282">
    <property type="entry name" value="CuRO_2_CopA"/>
</dbReference>
<dbReference type="InterPro" id="IPR033138">
    <property type="entry name" value="Cu_oxidase_CS"/>
</dbReference>
<keyword evidence="9" id="KW-1185">Reference proteome</keyword>
<keyword evidence="3" id="KW-0186">Copper</keyword>
<dbReference type="PROSITE" id="PS00080">
    <property type="entry name" value="MULTICOPPER_OXIDASE2"/>
    <property type="match status" value="1"/>
</dbReference>
<dbReference type="Gene3D" id="2.60.40.420">
    <property type="entry name" value="Cupredoxins - blue copper proteins"/>
    <property type="match status" value="3"/>
</dbReference>
<reference evidence="8 9" key="1">
    <citation type="submission" date="2023-01" db="EMBL/GenBank/DDBJ databases">
        <title>Novel species of the genus Asticcacaulis isolated from rivers.</title>
        <authorList>
            <person name="Lu H."/>
        </authorList>
    </citation>
    <scope>NUCLEOTIDE SEQUENCE [LARGE SCALE GENOMIC DNA]</scope>
    <source>
        <strain evidence="8 9">BYS171W</strain>
    </source>
</reference>
<dbReference type="InterPro" id="IPR034279">
    <property type="entry name" value="CuRO_3_CopA"/>
</dbReference>
<evidence type="ECO:0000259" key="5">
    <source>
        <dbReference type="Pfam" id="PF00394"/>
    </source>
</evidence>
<dbReference type="InterPro" id="IPR011706">
    <property type="entry name" value="Cu-oxidase_C"/>
</dbReference>
<accession>A0ABT5HWW9</accession>
<dbReference type="Pfam" id="PF07731">
    <property type="entry name" value="Cu-oxidase_2"/>
    <property type="match status" value="1"/>
</dbReference>
<feature type="signal peptide" evidence="4">
    <location>
        <begin position="1"/>
        <end position="21"/>
    </location>
</feature>
<sequence>MKLAILAGFLMWCMGITVALAQPAPVRDYHLTIARQIVAIGGKPVSKITVNGTIPGPVLRFKEGDEAVIHVTNAMKSEATSIHWHGLLLPGLMDGAPGFNGFKGIAPGETFTYRFKIRQSGTYWYHAHTLGQEADGLYAGVVIDPVQTDTINVDRDYVVLLSDYHQDSAERILGNLKKSSEYYQYNRRTVGDLINDARVQGLGKALKSAKEWGKMRMLPTDLSDVTGYRFLVNGMDQSWTGLFTPGERVRLRFINASAMTMYDVRIPGLKMTVVSADGQPVQPIEVDEFRFGNAETYDVIVTPPDDKAYTIAAESLDRTGFALGTLAPRAGMTGEKPTPRPRAILSMGDMNMELMMHDDPYMDMSAMDLTSGWTKTGAPEGAKVLAYGDLKSLTPQTDLRDPTREIAVRLGGNMERYIWTINGKTFDPKHGFTLGWNERVRLTYVNETMMAHPVHLHGMFTQLENGQAAADRPNKHTVIVPPGQSVSVLLTANEAGDWPFHCHLLFHMASGMMTTVTVAAPDVAFTPPTQEKVEKAGGHHEHH</sequence>
<dbReference type="Proteomes" id="UP001214854">
    <property type="component" value="Unassembled WGS sequence"/>
</dbReference>
<dbReference type="InterPro" id="IPR001117">
    <property type="entry name" value="Cu-oxidase_2nd"/>
</dbReference>
<dbReference type="EMBL" id="JAQQKX010000013">
    <property type="protein sequence ID" value="MDC7684528.1"/>
    <property type="molecule type" value="Genomic_DNA"/>
</dbReference>
<dbReference type="InterPro" id="IPR045087">
    <property type="entry name" value="Cu-oxidase_fam"/>
</dbReference>
<evidence type="ECO:0000256" key="2">
    <source>
        <dbReference type="ARBA" id="ARBA00023002"/>
    </source>
</evidence>
<evidence type="ECO:0000259" key="6">
    <source>
        <dbReference type="Pfam" id="PF07731"/>
    </source>
</evidence>
<dbReference type="CDD" id="cd13896">
    <property type="entry name" value="CuRO_3_CopA"/>
    <property type="match status" value="1"/>
</dbReference>
<feature type="domain" description="Plastocyanin-like" evidence="6">
    <location>
        <begin position="401"/>
        <end position="519"/>
    </location>
</feature>